<evidence type="ECO:0000313" key="2">
    <source>
        <dbReference type="Proteomes" id="UP000094385"/>
    </source>
</evidence>
<sequence length="88" mass="10392">MCVDERKRRNALPIQYYDTIREVNDAIEHAQYEFRAQLPDHPYGPLITKGVSWYGRIKKITLEIFRRENEDCPPDAVLHPNKSYVSSQ</sequence>
<name>A0A1E3Q8I2_LIPST</name>
<protein>
    <submittedName>
        <fullName evidence="1">Uncharacterized protein</fullName>
    </submittedName>
</protein>
<dbReference type="Proteomes" id="UP000094385">
    <property type="component" value="Unassembled WGS sequence"/>
</dbReference>
<evidence type="ECO:0000313" key="1">
    <source>
        <dbReference type="EMBL" id="ODQ73297.1"/>
    </source>
</evidence>
<proteinExistence type="predicted"/>
<gene>
    <name evidence="1" type="ORF">LIPSTDRAFT_71675</name>
</gene>
<accession>A0A1E3Q8I2</accession>
<keyword evidence="2" id="KW-1185">Reference proteome</keyword>
<organism evidence="1 2">
    <name type="scientific">Lipomyces starkeyi NRRL Y-11557</name>
    <dbReference type="NCBI Taxonomy" id="675824"/>
    <lineage>
        <taxon>Eukaryota</taxon>
        <taxon>Fungi</taxon>
        <taxon>Dikarya</taxon>
        <taxon>Ascomycota</taxon>
        <taxon>Saccharomycotina</taxon>
        <taxon>Lipomycetes</taxon>
        <taxon>Lipomycetales</taxon>
        <taxon>Lipomycetaceae</taxon>
        <taxon>Lipomyces</taxon>
    </lineage>
</organism>
<dbReference type="AlphaFoldDB" id="A0A1E3Q8I2"/>
<reference evidence="1 2" key="1">
    <citation type="journal article" date="2016" name="Proc. Natl. Acad. Sci. U.S.A.">
        <title>Comparative genomics of biotechnologically important yeasts.</title>
        <authorList>
            <person name="Riley R."/>
            <person name="Haridas S."/>
            <person name="Wolfe K.H."/>
            <person name="Lopes M.R."/>
            <person name="Hittinger C.T."/>
            <person name="Goeker M."/>
            <person name="Salamov A.A."/>
            <person name="Wisecaver J.H."/>
            <person name="Long T.M."/>
            <person name="Calvey C.H."/>
            <person name="Aerts A.L."/>
            <person name="Barry K.W."/>
            <person name="Choi C."/>
            <person name="Clum A."/>
            <person name="Coughlan A.Y."/>
            <person name="Deshpande S."/>
            <person name="Douglass A.P."/>
            <person name="Hanson S.J."/>
            <person name="Klenk H.-P."/>
            <person name="LaButti K.M."/>
            <person name="Lapidus A."/>
            <person name="Lindquist E.A."/>
            <person name="Lipzen A.M."/>
            <person name="Meier-Kolthoff J.P."/>
            <person name="Ohm R.A."/>
            <person name="Otillar R.P."/>
            <person name="Pangilinan J.L."/>
            <person name="Peng Y."/>
            <person name="Rokas A."/>
            <person name="Rosa C.A."/>
            <person name="Scheuner C."/>
            <person name="Sibirny A.A."/>
            <person name="Slot J.C."/>
            <person name="Stielow J.B."/>
            <person name="Sun H."/>
            <person name="Kurtzman C.P."/>
            <person name="Blackwell M."/>
            <person name="Grigoriev I.V."/>
            <person name="Jeffries T.W."/>
        </authorList>
    </citation>
    <scope>NUCLEOTIDE SEQUENCE [LARGE SCALE GENOMIC DNA]</scope>
    <source>
        <strain evidence="1 2">NRRL Y-11557</strain>
    </source>
</reference>
<dbReference type="EMBL" id="KV454294">
    <property type="protein sequence ID" value="ODQ73297.1"/>
    <property type="molecule type" value="Genomic_DNA"/>
</dbReference>